<evidence type="ECO:0000256" key="3">
    <source>
        <dbReference type="SAM" id="MobiDB-lite"/>
    </source>
</evidence>
<dbReference type="InterPro" id="IPR028124">
    <property type="entry name" value="SMAP_dom"/>
</dbReference>
<feature type="region of interest" description="Disordered" evidence="3">
    <location>
        <begin position="1"/>
        <end position="24"/>
    </location>
</feature>
<accession>A0AA85ITL0</accession>
<dbReference type="WBParaSite" id="TREG1_109840.2">
    <property type="protein sequence ID" value="TREG1_109840.2"/>
    <property type="gene ID" value="TREG1_109840"/>
</dbReference>
<dbReference type="PANTHER" id="PTHR22175:SF0">
    <property type="entry name" value="SMALL ACIDIC PROTEIN"/>
    <property type="match status" value="1"/>
</dbReference>
<evidence type="ECO:0000313" key="5">
    <source>
        <dbReference type="Proteomes" id="UP000050795"/>
    </source>
</evidence>
<organism evidence="5 6">
    <name type="scientific">Trichobilharzia regenti</name>
    <name type="common">Nasal bird schistosome</name>
    <dbReference type="NCBI Taxonomy" id="157069"/>
    <lineage>
        <taxon>Eukaryota</taxon>
        <taxon>Metazoa</taxon>
        <taxon>Spiralia</taxon>
        <taxon>Lophotrochozoa</taxon>
        <taxon>Platyhelminthes</taxon>
        <taxon>Trematoda</taxon>
        <taxon>Digenea</taxon>
        <taxon>Strigeidida</taxon>
        <taxon>Schistosomatoidea</taxon>
        <taxon>Schistosomatidae</taxon>
        <taxon>Trichobilharzia</taxon>
    </lineage>
</organism>
<sequence>MGDLGGDFKPDDVHSPNDWEHVNLGSEERNKKFLRLMGGKPDRTHKGKIVIGEDVESVHKGTKDPSVINLELENQFRKSLEKSDPFNRHAGLGCQRKTQYIYVITKKLNNFDHMTPNDFAKSTLPLVSCIFMYQ</sequence>
<reference evidence="6" key="2">
    <citation type="submission" date="2023-11" db="UniProtKB">
        <authorList>
            <consortium name="WormBaseParasite"/>
        </authorList>
    </citation>
    <scope>IDENTIFICATION</scope>
</reference>
<feature type="domain" description="Small acidic protein-like" evidence="4">
    <location>
        <begin position="19"/>
        <end position="93"/>
    </location>
</feature>
<proteinExistence type="inferred from homology"/>
<keyword evidence="5" id="KW-1185">Reference proteome</keyword>
<evidence type="ECO:0000256" key="2">
    <source>
        <dbReference type="ARBA" id="ARBA00016161"/>
    </source>
</evidence>
<protein>
    <recommendedName>
        <fullName evidence="2">Small acidic protein</fullName>
    </recommendedName>
</protein>
<evidence type="ECO:0000259" key="4">
    <source>
        <dbReference type="Pfam" id="PF15477"/>
    </source>
</evidence>
<evidence type="ECO:0000256" key="1">
    <source>
        <dbReference type="ARBA" id="ARBA00006502"/>
    </source>
</evidence>
<evidence type="ECO:0000313" key="6">
    <source>
        <dbReference type="WBParaSite" id="TREG1_109840.2"/>
    </source>
</evidence>
<dbReference type="Proteomes" id="UP000050795">
    <property type="component" value="Unassembled WGS sequence"/>
</dbReference>
<dbReference type="InterPro" id="IPR026714">
    <property type="entry name" value="SMAP"/>
</dbReference>
<dbReference type="PANTHER" id="PTHR22175">
    <property type="entry name" value="SMALL ACIDIC PROTEIN-RELATED"/>
    <property type="match status" value="1"/>
</dbReference>
<name>A0AA85ITL0_TRIRE</name>
<reference evidence="5" key="1">
    <citation type="submission" date="2022-06" db="EMBL/GenBank/DDBJ databases">
        <authorList>
            <person name="Berger JAMES D."/>
            <person name="Berger JAMES D."/>
        </authorList>
    </citation>
    <scope>NUCLEOTIDE SEQUENCE [LARGE SCALE GENOMIC DNA]</scope>
</reference>
<dbReference type="Pfam" id="PF15477">
    <property type="entry name" value="SMAP"/>
    <property type="match status" value="1"/>
</dbReference>
<comment type="similarity">
    <text evidence="1">Belongs to the SMAP family.</text>
</comment>
<dbReference type="AlphaFoldDB" id="A0AA85ITL0"/>